<gene>
    <name evidence="4" type="ORF">FB559_2785</name>
</gene>
<dbReference type="PROSITE" id="PS00018">
    <property type="entry name" value="EF_HAND_1"/>
    <property type="match status" value="3"/>
</dbReference>
<dbReference type="GO" id="GO:0005509">
    <property type="term" value="F:calcium ion binding"/>
    <property type="evidence" value="ECO:0007669"/>
    <property type="project" value="InterPro"/>
</dbReference>
<reference evidence="4 5" key="1">
    <citation type="submission" date="2019-06" db="EMBL/GenBank/DDBJ databases">
        <title>Sequencing the genomes of 1000 actinobacteria strains.</title>
        <authorList>
            <person name="Klenk H.-P."/>
        </authorList>
    </citation>
    <scope>NUCLEOTIDE SEQUENCE [LARGE SCALE GENOMIC DNA]</scope>
    <source>
        <strain evidence="4 5">DSM 102200</strain>
    </source>
</reference>
<keyword evidence="5" id="KW-1185">Reference proteome</keyword>
<feature type="domain" description="EF-hand" evidence="3">
    <location>
        <begin position="133"/>
        <end position="168"/>
    </location>
</feature>
<feature type="domain" description="EF-hand" evidence="3">
    <location>
        <begin position="57"/>
        <end position="92"/>
    </location>
</feature>
<evidence type="ECO:0000256" key="2">
    <source>
        <dbReference type="ARBA" id="ARBA00022737"/>
    </source>
</evidence>
<dbReference type="SUPFAM" id="SSF47473">
    <property type="entry name" value="EF-hand"/>
    <property type="match status" value="1"/>
</dbReference>
<dbReference type="InterPro" id="IPR011992">
    <property type="entry name" value="EF-hand-dom_pair"/>
</dbReference>
<feature type="domain" description="EF-hand" evidence="3">
    <location>
        <begin position="7"/>
        <end position="42"/>
    </location>
</feature>
<dbReference type="PANTHER" id="PTHR10827:SF98">
    <property type="entry name" value="45 KDA CALCIUM-BINDING PROTEIN"/>
    <property type="match status" value="1"/>
</dbReference>
<evidence type="ECO:0000256" key="1">
    <source>
        <dbReference type="ARBA" id="ARBA00022723"/>
    </source>
</evidence>
<dbReference type="PANTHER" id="PTHR10827">
    <property type="entry name" value="RETICULOCALBIN"/>
    <property type="match status" value="1"/>
</dbReference>
<comment type="caution">
    <text evidence="4">The sequence shown here is derived from an EMBL/GenBank/DDBJ whole genome shotgun (WGS) entry which is preliminary data.</text>
</comment>
<accession>A0A543CJZ0</accession>
<dbReference type="Pfam" id="PF13499">
    <property type="entry name" value="EF-hand_7"/>
    <property type="match status" value="1"/>
</dbReference>
<keyword evidence="1" id="KW-0479">Metal-binding</keyword>
<dbReference type="EMBL" id="VFOZ01000001">
    <property type="protein sequence ID" value="TQL97207.1"/>
    <property type="molecule type" value="Genomic_DNA"/>
</dbReference>
<name>A0A543CJZ0_9ACTN</name>
<dbReference type="PROSITE" id="PS50222">
    <property type="entry name" value="EF_HAND_2"/>
    <property type="match status" value="3"/>
</dbReference>
<sequence length="184" mass="20763">MTMLSAFRHRKLSAGFNELDVDGDGRVGNDDIESLIKNHGTAYGYAEGTPEYEALAQRTRDVWAQLKQFDSSGDGEVTLEEYVAGFAAFLDQRDAFMNSMDVLVDAFYALADQDRDGRVGENELIMHFRAWNHSEDQAREAFRHLDRNTNGAISKAEWMANLEEFYYSEDPEAPGNWLAPLPPA</sequence>
<dbReference type="AlphaFoldDB" id="A0A543CJZ0"/>
<evidence type="ECO:0000259" key="3">
    <source>
        <dbReference type="PROSITE" id="PS50222"/>
    </source>
</evidence>
<organism evidence="4 5">
    <name type="scientific">Actinoallomurus bryophytorum</name>
    <dbReference type="NCBI Taxonomy" id="1490222"/>
    <lineage>
        <taxon>Bacteria</taxon>
        <taxon>Bacillati</taxon>
        <taxon>Actinomycetota</taxon>
        <taxon>Actinomycetes</taxon>
        <taxon>Streptosporangiales</taxon>
        <taxon>Thermomonosporaceae</taxon>
        <taxon>Actinoallomurus</taxon>
    </lineage>
</organism>
<protein>
    <submittedName>
        <fullName evidence="4">Ca2+-binding EF-hand superfamily protein</fullName>
    </submittedName>
</protein>
<evidence type="ECO:0000313" key="4">
    <source>
        <dbReference type="EMBL" id="TQL97207.1"/>
    </source>
</evidence>
<dbReference type="RefSeq" id="WP_141955968.1">
    <property type="nucleotide sequence ID" value="NZ_VFOZ01000001.1"/>
</dbReference>
<dbReference type="Pfam" id="PF13202">
    <property type="entry name" value="EF-hand_5"/>
    <property type="match status" value="1"/>
</dbReference>
<dbReference type="Proteomes" id="UP000316096">
    <property type="component" value="Unassembled WGS sequence"/>
</dbReference>
<dbReference type="SMART" id="SM00054">
    <property type="entry name" value="EFh"/>
    <property type="match status" value="4"/>
</dbReference>
<dbReference type="InterPro" id="IPR018247">
    <property type="entry name" value="EF_Hand_1_Ca_BS"/>
</dbReference>
<dbReference type="OrthoDB" id="7356823at2"/>
<keyword evidence="2" id="KW-0677">Repeat</keyword>
<dbReference type="Gene3D" id="1.10.238.10">
    <property type="entry name" value="EF-hand"/>
    <property type="match status" value="1"/>
</dbReference>
<evidence type="ECO:0000313" key="5">
    <source>
        <dbReference type="Proteomes" id="UP000316096"/>
    </source>
</evidence>
<proteinExistence type="predicted"/>
<dbReference type="InterPro" id="IPR002048">
    <property type="entry name" value="EF_hand_dom"/>
</dbReference>